<accession>W2HV51</accession>
<organism evidence="2">
    <name type="scientific">Phytophthora nicotianae</name>
    <name type="common">Potato buckeye rot agent</name>
    <name type="synonym">Phytophthora parasitica</name>
    <dbReference type="NCBI Taxonomy" id="4792"/>
    <lineage>
        <taxon>Eukaryota</taxon>
        <taxon>Sar</taxon>
        <taxon>Stramenopiles</taxon>
        <taxon>Oomycota</taxon>
        <taxon>Peronosporomycetes</taxon>
        <taxon>Peronosporales</taxon>
        <taxon>Peronosporaceae</taxon>
        <taxon>Phytophthora</taxon>
    </lineage>
</organism>
<proteinExistence type="predicted"/>
<gene>
    <name evidence="2" type="ORF">L916_20390</name>
</gene>
<dbReference type="EMBL" id="KI676410">
    <property type="protein sequence ID" value="ETL25820.1"/>
    <property type="molecule type" value="Genomic_DNA"/>
</dbReference>
<feature type="compositionally biased region" description="Basic and acidic residues" evidence="1">
    <location>
        <begin position="36"/>
        <end position="45"/>
    </location>
</feature>
<evidence type="ECO:0000256" key="1">
    <source>
        <dbReference type="SAM" id="MobiDB-lite"/>
    </source>
</evidence>
<name>W2HV51_PHYNI</name>
<dbReference type="Proteomes" id="UP000053864">
    <property type="component" value="Unassembled WGS sequence"/>
</dbReference>
<sequence length="57" mass="6064">MGSEEVESNSKNSHTVAVIIAESNIKQRVRSPIDKTAARTADGHAIDVNSVESRGAE</sequence>
<feature type="region of interest" description="Disordered" evidence="1">
    <location>
        <begin position="36"/>
        <end position="57"/>
    </location>
</feature>
<dbReference type="AlphaFoldDB" id="W2HV51"/>
<protein>
    <submittedName>
        <fullName evidence="2">Uncharacterized protein</fullName>
    </submittedName>
</protein>
<evidence type="ECO:0000313" key="2">
    <source>
        <dbReference type="EMBL" id="ETL25820.1"/>
    </source>
</evidence>
<reference evidence="2" key="1">
    <citation type="submission" date="2013-11" db="EMBL/GenBank/DDBJ databases">
        <title>The Genome Sequence of Phytophthora parasitica CJ05E6.</title>
        <authorList>
            <consortium name="The Broad Institute Genomics Platform"/>
            <person name="Russ C."/>
            <person name="Tyler B."/>
            <person name="Panabieres F."/>
            <person name="Shan W."/>
            <person name="Tripathy S."/>
            <person name="Grunwald N."/>
            <person name="Machado M."/>
            <person name="Johnson C.S."/>
            <person name="Arredondo F."/>
            <person name="Hong C."/>
            <person name="Coffey M."/>
            <person name="Young S.K."/>
            <person name="Zeng Q."/>
            <person name="Gargeya S."/>
            <person name="Fitzgerald M."/>
            <person name="Abouelleil A."/>
            <person name="Alvarado L."/>
            <person name="Chapman S.B."/>
            <person name="Gainer-Dewar J."/>
            <person name="Goldberg J."/>
            <person name="Griggs A."/>
            <person name="Gujja S."/>
            <person name="Hansen M."/>
            <person name="Howarth C."/>
            <person name="Imamovic A."/>
            <person name="Ireland A."/>
            <person name="Larimer J."/>
            <person name="McCowan C."/>
            <person name="Murphy C."/>
            <person name="Pearson M."/>
            <person name="Poon T.W."/>
            <person name="Priest M."/>
            <person name="Roberts A."/>
            <person name="Saif S."/>
            <person name="Shea T."/>
            <person name="Sykes S."/>
            <person name="Wortman J."/>
            <person name="Nusbaum C."/>
            <person name="Birren B."/>
        </authorList>
    </citation>
    <scope>NUCLEOTIDE SEQUENCE [LARGE SCALE GENOMIC DNA]</scope>
    <source>
        <strain evidence="2">CJ05E6</strain>
    </source>
</reference>